<name>V6ARW7_9ARCH</name>
<comment type="caution">
    <text evidence="1">The sequence shown here is derived from an EMBL/GenBank/DDBJ whole genome shotgun (WGS) entry which is preliminary data.</text>
</comment>
<evidence type="ECO:0008006" key="3">
    <source>
        <dbReference type="Google" id="ProtNLM"/>
    </source>
</evidence>
<gene>
    <name evidence="1" type="ORF">NITUZ_30006</name>
</gene>
<evidence type="ECO:0000313" key="1">
    <source>
        <dbReference type="EMBL" id="CDI05314.1"/>
    </source>
</evidence>
<proteinExistence type="predicted"/>
<evidence type="ECO:0000313" key="2">
    <source>
        <dbReference type="Proteomes" id="UP000018159"/>
    </source>
</evidence>
<dbReference type="Gene3D" id="1.25.40.10">
    <property type="entry name" value="Tetratricopeptide repeat domain"/>
    <property type="match status" value="1"/>
</dbReference>
<keyword evidence="2" id="KW-1185">Reference proteome</keyword>
<organism evidence="1 2">
    <name type="scientific">Candidatus Nitrosotenuis uzonensis</name>
    <dbReference type="NCBI Taxonomy" id="1407055"/>
    <lineage>
        <taxon>Archaea</taxon>
        <taxon>Nitrososphaerota</taxon>
        <taxon>Candidatus Nitrosotenuis</taxon>
    </lineage>
</organism>
<dbReference type="RefSeq" id="WP_048195003.1">
    <property type="nucleotide sequence ID" value="NZ_CBTY010000008.1"/>
</dbReference>
<reference evidence="1 2" key="1">
    <citation type="journal article" date="2013" name="PLoS ONE">
        <title>Enrichment and Genome Sequence of the Group I.1a Ammonia-Oxidizing Archaeon ?Ca. Nitrosotenuis uzonensis? Representing a Clade Globally.</title>
        <authorList>
            <person name="Lebedeva E.V."/>
            <person name="Hatzenpichler R."/>
            <person name="Pelletier E."/>
            <person name="Schuster N."/>
            <person name="Hauzmayer S."/>
            <person name="Bulaev A."/>
            <person name="Grigor'eva N.V."/>
            <person name="Galushko A."/>
            <person name="Schmid M."/>
            <person name="Palatinszky M."/>
            <person name="Le Paslier D."/>
            <person name="Daims H."/>
            <person name="Wagner M."/>
        </authorList>
    </citation>
    <scope>NUCLEOTIDE SEQUENCE [LARGE SCALE GENOMIC DNA]</scope>
    <source>
        <strain evidence="1 2">N4</strain>
    </source>
</reference>
<dbReference type="SUPFAM" id="SSF48452">
    <property type="entry name" value="TPR-like"/>
    <property type="match status" value="1"/>
</dbReference>
<accession>V6ARW7</accession>
<dbReference type="STRING" id="1407055.NITUZ_30006"/>
<dbReference type="InterPro" id="IPR011990">
    <property type="entry name" value="TPR-like_helical_dom_sf"/>
</dbReference>
<dbReference type="EMBL" id="CBTY010000008">
    <property type="protein sequence ID" value="CDI05314.1"/>
    <property type="molecule type" value="Genomic_DNA"/>
</dbReference>
<dbReference type="AlphaFoldDB" id="V6ARW7"/>
<protein>
    <recommendedName>
        <fullName evidence="3">Tetratricopeptide repeat protein</fullName>
    </recommendedName>
</protein>
<sequence length="164" mass="19008">MLSLEKIREIEDPYQSFLDSLVNNDNKRKYPKQLFKFLQLIPHELFLENGISTSDCNNTRFLANCFVALAKKDPSLAKNIGEAECMLGFKEAGQRYFTKAEENSMNLTDQATRANVLINLATACMKMKEYKMERNYLMKALQTTPETEKILEINKRLSELSRYC</sequence>
<dbReference type="Proteomes" id="UP000018159">
    <property type="component" value="Unassembled WGS sequence"/>
</dbReference>